<dbReference type="InterPro" id="IPR035892">
    <property type="entry name" value="C2_domain_sf"/>
</dbReference>
<dbReference type="PANTHER" id="PTHR10336">
    <property type="entry name" value="PHOSPHOINOSITIDE-SPECIFIC PHOSPHOLIPASE C FAMILY PROTEIN"/>
    <property type="match status" value="1"/>
</dbReference>
<evidence type="ECO:0000259" key="11">
    <source>
        <dbReference type="PROSITE" id="PS50222"/>
    </source>
</evidence>
<evidence type="ECO:0000313" key="12">
    <source>
        <dbReference type="EMBL" id="RYP05193.1"/>
    </source>
</evidence>
<evidence type="ECO:0000259" key="8">
    <source>
        <dbReference type="PROSITE" id="PS50003"/>
    </source>
</evidence>
<organism evidence="12 13">
    <name type="scientific">Monosporascus ibericus</name>
    <dbReference type="NCBI Taxonomy" id="155417"/>
    <lineage>
        <taxon>Eukaryota</taxon>
        <taxon>Fungi</taxon>
        <taxon>Dikarya</taxon>
        <taxon>Ascomycota</taxon>
        <taxon>Pezizomycotina</taxon>
        <taxon>Sordariomycetes</taxon>
        <taxon>Xylariomycetidae</taxon>
        <taxon>Xylariales</taxon>
        <taxon>Xylariales incertae sedis</taxon>
        <taxon>Monosporascus</taxon>
    </lineage>
</organism>
<dbReference type="PROSITE" id="PS50003">
    <property type="entry name" value="PH_DOMAIN"/>
    <property type="match status" value="1"/>
</dbReference>
<evidence type="ECO:0000256" key="7">
    <source>
        <dbReference type="SAM" id="MobiDB-lite"/>
    </source>
</evidence>
<dbReference type="GO" id="GO:0048015">
    <property type="term" value="P:phosphatidylinositol-mediated signaling"/>
    <property type="evidence" value="ECO:0007669"/>
    <property type="project" value="TreeGrafter"/>
</dbReference>
<dbReference type="GO" id="GO:0016042">
    <property type="term" value="P:lipid catabolic process"/>
    <property type="evidence" value="ECO:0007669"/>
    <property type="project" value="UniProtKB-KW"/>
</dbReference>
<dbReference type="GO" id="GO:0005509">
    <property type="term" value="F:calcium ion binding"/>
    <property type="evidence" value="ECO:0007669"/>
    <property type="project" value="InterPro"/>
</dbReference>
<feature type="domain" description="PI-PLC Y-box" evidence="10">
    <location>
        <begin position="738"/>
        <end position="856"/>
    </location>
</feature>
<keyword evidence="3 6" id="KW-0442">Lipid degradation</keyword>
<dbReference type="Gene3D" id="3.20.20.190">
    <property type="entry name" value="Phosphatidylinositol (PI) phosphodiesterase"/>
    <property type="match status" value="2"/>
</dbReference>
<dbReference type="SMART" id="SM00239">
    <property type="entry name" value="C2"/>
    <property type="match status" value="1"/>
</dbReference>
<evidence type="ECO:0000256" key="3">
    <source>
        <dbReference type="ARBA" id="ARBA00022963"/>
    </source>
</evidence>
<evidence type="ECO:0000256" key="6">
    <source>
        <dbReference type="RuleBase" id="RU361133"/>
    </source>
</evidence>
<dbReference type="SUPFAM" id="SSF49562">
    <property type="entry name" value="C2 domain (Calcium/lipid-binding domain, CaLB)"/>
    <property type="match status" value="1"/>
</dbReference>
<dbReference type="SUPFAM" id="SSF50729">
    <property type="entry name" value="PH domain-like"/>
    <property type="match status" value="1"/>
</dbReference>
<proteinExistence type="predicted"/>
<feature type="compositionally biased region" description="Low complexity" evidence="7">
    <location>
        <begin position="1"/>
        <end position="17"/>
    </location>
</feature>
<dbReference type="Gene3D" id="1.10.238.10">
    <property type="entry name" value="EF-hand"/>
    <property type="match status" value="1"/>
</dbReference>
<keyword evidence="4 6" id="KW-0443">Lipid metabolism</keyword>
<dbReference type="Pfam" id="PF00387">
    <property type="entry name" value="PI-PLC-Y"/>
    <property type="match status" value="1"/>
</dbReference>
<evidence type="ECO:0000256" key="5">
    <source>
        <dbReference type="ARBA" id="ARBA00023224"/>
    </source>
</evidence>
<dbReference type="GO" id="GO:0004435">
    <property type="term" value="F:phosphatidylinositol-4,5-bisphosphate phospholipase C activity"/>
    <property type="evidence" value="ECO:0007669"/>
    <property type="project" value="UniProtKB-EC"/>
</dbReference>
<feature type="domain" description="EF-hand" evidence="11">
    <location>
        <begin position="363"/>
        <end position="398"/>
    </location>
</feature>
<evidence type="ECO:0000259" key="10">
    <source>
        <dbReference type="PROSITE" id="PS50008"/>
    </source>
</evidence>
<feature type="region of interest" description="Disordered" evidence="7">
    <location>
        <begin position="94"/>
        <end position="153"/>
    </location>
</feature>
<dbReference type="GO" id="GO:0051209">
    <property type="term" value="P:release of sequestered calcium ion into cytosol"/>
    <property type="evidence" value="ECO:0007669"/>
    <property type="project" value="TreeGrafter"/>
</dbReference>
<evidence type="ECO:0000313" key="13">
    <source>
        <dbReference type="Proteomes" id="UP000293360"/>
    </source>
</evidence>
<dbReference type="InterPro" id="IPR000008">
    <property type="entry name" value="C2_dom"/>
</dbReference>
<dbReference type="Gene3D" id="2.30.29.30">
    <property type="entry name" value="Pleckstrin-homology domain (PH domain)/Phosphotyrosine-binding domain (PTB)"/>
    <property type="match status" value="1"/>
</dbReference>
<feature type="region of interest" description="Disordered" evidence="7">
    <location>
        <begin position="1"/>
        <end position="76"/>
    </location>
</feature>
<dbReference type="PROSITE" id="PS50004">
    <property type="entry name" value="C2"/>
    <property type="match status" value="1"/>
</dbReference>
<feature type="compositionally biased region" description="Basic and acidic residues" evidence="7">
    <location>
        <begin position="641"/>
        <end position="652"/>
    </location>
</feature>
<dbReference type="InterPro" id="IPR001711">
    <property type="entry name" value="PLipase_C_Pinositol-sp_Y"/>
</dbReference>
<reference evidence="12 13" key="1">
    <citation type="submission" date="2018-06" db="EMBL/GenBank/DDBJ databases">
        <title>Complete Genomes of Monosporascus.</title>
        <authorList>
            <person name="Robinson A.J."/>
            <person name="Natvig D.O."/>
        </authorList>
    </citation>
    <scope>NUCLEOTIDE SEQUENCE [LARGE SCALE GENOMIC DNA]</scope>
    <source>
        <strain evidence="12 13">CBS 110550</strain>
    </source>
</reference>
<dbReference type="SUPFAM" id="SSF47473">
    <property type="entry name" value="EF-hand"/>
    <property type="match status" value="1"/>
</dbReference>
<dbReference type="SMART" id="SM00233">
    <property type="entry name" value="PH"/>
    <property type="match status" value="1"/>
</dbReference>
<feature type="compositionally biased region" description="Low complexity" evidence="7">
    <location>
        <begin position="672"/>
        <end position="683"/>
    </location>
</feature>
<dbReference type="InterPro" id="IPR001849">
    <property type="entry name" value="PH_domain"/>
</dbReference>
<protein>
    <recommendedName>
        <fullName evidence="1 6">Phosphoinositide phospholipase C</fullName>
        <ecNumber evidence="1 6">3.1.4.11</ecNumber>
    </recommendedName>
</protein>
<dbReference type="InterPro" id="IPR037755">
    <property type="entry name" value="Plc1_PH"/>
</dbReference>
<feature type="compositionally biased region" description="Low complexity" evidence="7">
    <location>
        <begin position="55"/>
        <end position="66"/>
    </location>
</feature>
<dbReference type="Proteomes" id="UP000293360">
    <property type="component" value="Unassembled WGS sequence"/>
</dbReference>
<feature type="compositionally biased region" description="Basic residues" evidence="7">
    <location>
        <begin position="94"/>
        <end position="104"/>
    </location>
</feature>
<gene>
    <name evidence="12" type="ORF">DL764_003973</name>
</gene>
<dbReference type="EC" id="3.1.4.11" evidence="1 6"/>
<name>A0A4Q4TIW9_9PEZI</name>
<dbReference type="SUPFAM" id="SSF51695">
    <property type="entry name" value="PLC-like phosphodiesterases"/>
    <property type="match status" value="1"/>
</dbReference>
<dbReference type="Pfam" id="PF00168">
    <property type="entry name" value="C2"/>
    <property type="match status" value="1"/>
</dbReference>
<dbReference type="Pfam" id="PF16457">
    <property type="entry name" value="PH_12"/>
    <property type="match status" value="1"/>
</dbReference>
<dbReference type="CDD" id="cd13360">
    <property type="entry name" value="PH_PLC_fungal"/>
    <property type="match status" value="1"/>
</dbReference>
<dbReference type="EMBL" id="QJNU01000177">
    <property type="protein sequence ID" value="RYP05193.1"/>
    <property type="molecule type" value="Genomic_DNA"/>
</dbReference>
<dbReference type="InterPro" id="IPR011993">
    <property type="entry name" value="PH-like_dom_sf"/>
</dbReference>
<dbReference type="InterPro" id="IPR017946">
    <property type="entry name" value="PLC-like_Pdiesterase_TIM-brl"/>
</dbReference>
<dbReference type="InterPro" id="IPR001192">
    <property type="entry name" value="PI-PLC_fam"/>
</dbReference>
<feature type="domain" description="C2" evidence="9">
    <location>
        <begin position="862"/>
        <end position="1009"/>
    </location>
</feature>
<keyword evidence="2 6" id="KW-0378">Hydrolase</keyword>
<feature type="region of interest" description="Disordered" evidence="7">
    <location>
        <begin position="707"/>
        <end position="729"/>
    </location>
</feature>
<dbReference type="PROSITE" id="PS50222">
    <property type="entry name" value="EF_HAND_2"/>
    <property type="match status" value="1"/>
</dbReference>
<keyword evidence="13" id="KW-1185">Reference proteome</keyword>
<dbReference type="PROSITE" id="PS50008">
    <property type="entry name" value="PIPLC_Y_DOMAIN"/>
    <property type="match status" value="1"/>
</dbReference>
<dbReference type="SMART" id="SM00148">
    <property type="entry name" value="PLCXc"/>
    <property type="match status" value="1"/>
</dbReference>
<comment type="caution">
    <text evidence="12">The sequence shown here is derived from an EMBL/GenBank/DDBJ whole genome shotgun (WGS) entry which is preliminary data.</text>
</comment>
<dbReference type="PRINTS" id="PR00390">
    <property type="entry name" value="PHPHLIPASEC"/>
</dbReference>
<sequence>MSSASNSARLSSESQASCGTPILAAQAQPSPDPHVGRDVEQFPPTPFALGEPLMSRRPSNNSMNPSITPGLGSMAGVMADNSGKGLIRRLSNKAQKFARTRRRSSAAPNSRDGSIGPGIIRRRSDSTSTVPPGDAVLFTDSDDEPGNDQNEQGITLGAENMTREFSSSSNAASVAGSLSTTDTPSGPIIPLALIKGTYLSKVSKKNKHKQMFFVLESDAGKIAWGDRSRSLKSLYIDDIKEIRIGSDIRQYRRDLGIPESEESRFFTILYSLPDKSKNKTMHLIAEDEETFAHWVTALHLISKHREDQMASLMAFNDHAVRSYWNGEIAKQAKQSENRQHSGIEEEMDFRGVERVCRNLHIHIAQKDLQAKFAIADTNRSGRLNFSQFQTFVREMKRREDIRPVYLEYAADPEKGLTWPEFEGFLREVQCEDITDGNYLACEARFIRFSRRYRAKNTEFQGLERDSVTMCEEAFAAYLTSKDNHQLVRAPPDYSFDRPINEYFISSSHNTYLVGRQFADVSSIEGYITTLIRGCRSVEIDCWDGSDGQPTVKHGYAMTNPILFREVIHTINKYAFVASRFPLWVSLEVHCGAPQQEIMAETMKEIFGPRLVVAPLDPSSDKLPSPTQLMERILIKVKRTHRELDRRNGESSGRRRGNSLTSPFAKPVSLDNSSIPPLYLSSSPHASPSQNPRRMVSKRVETITEGEVHEVNSSSTSEVDSDEEKMRGNQKTSKIFQRLGELGVYCTGVKFHGFESPDCKLSNHILSFMEGTFRKHSKTPDSKMALMRHNMRYLMRVYPQYTRVSSNNFNPLLYWRRGVQMAALNWQTFDLGMQMNQAMFDGGTDSSGYVLKPESMREIRILPDGLPREAVGKLERQNMTFTIKVISAQQLMRPAGLPANRSLDPYVEVEVFHTNDKRDKHDSMSGIPVLTDTPLKVNTQVVRENGFNPIFDREFVFNITTKFPELVFIKWNVKIVPGGENPSDRNPSIATYTAKLSNLKQGYRTLPLLDSNGDQYLFSTLFCFIKVYPVTSVYVNRGTSTESIGKFKHIGRTVFNRSSNGTKSSFEKASVDGSLSEFP</sequence>
<dbReference type="Gene3D" id="2.60.40.150">
    <property type="entry name" value="C2 domain"/>
    <property type="match status" value="1"/>
</dbReference>
<dbReference type="CDD" id="cd16207">
    <property type="entry name" value="EFh_ScPlc1p_like"/>
    <property type="match status" value="1"/>
</dbReference>
<evidence type="ECO:0000256" key="1">
    <source>
        <dbReference type="ARBA" id="ARBA00012368"/>
    </source>
</evidence>
<dbReference type="InterPro" id="IPR002048">
    <property type="entry name" value="EF_hand_dom"/>
</dbReference>
<dbReference type="Pfam" id="PF00388">
    <property type="entry name" value="PI-PLC-X"/>
    <property type="match status" value="1"/>
</dbReference>
<dbReference type="InterPro" id="IPR000909">
    <property type="entry name" value="PLipase_C_PInositol-sp_X_dom"/>
</dbReference>
<keyword evidence="5" id="KW-0807">Transducer</keyword>
<dbReference type="AlphaFoldDB" id="A0A4Q4TIW9"/>
<evidence type="ECO:0000256" key="4">
    <source>
        <dbReference type="ARBA" id="ARBA00023098"/>
    </source>
</evidence>
<dbReference type="OrthoDB" id="269822at2759"/>
<accession>A0A4Q4TIW9</accession>
<feature type="region of interest" description="Disordered" evidence="7">
    <location>
        <begin position="639"/>
        <end position="694"/>
    </location>
</feature>
<dbReference type="CDD" id="cd08598">
    <property type="entry name" value="PI-PLC1c_yeast"/>
    <property type="match status" value="1"/>
</dbReference>
<feature type="domain" description="PH" evidence="8">
    <location>
        <begin position="192"/>
        <end position="303"/>
    </location>
</feature>
<dbReference type="PROSITE" id="PS50007">
    <property type="entry name" value="PIPLC_X_DOMAIN"/>
    <property type="match status" value="1"/>
</dbReference>
<evidence type="ECO:0000256" key="2">
    <source>
        <dbReference type="ARBA" id="ARBA00022801"/>
    </source>
</evidence>
<dbReference type="STRING" id="155417.A0A4Q4TIW9"/>
<dbReference type="SMART" id="SM00149">
    <property type="entry name" value="PLCYc"/>
    <property type="match status" value="1"/>
</dbReference>
<evidence type="ECO:0000259" key="9">
    <source>
        <dbReference type="PROSITE" id="PS50004"/>
    </source>
</evidence>
<comment type="catalytic activity">
    <reaction evidence="6">
        <text>a 1,2-diacyl-sn-glycero-3-phospho-(1D-myo-inositol-4,5-bisphosphate) + H2O = 1D-myo-inositol 1,4,5-trisphosphate + a 1,2-diacyl-sn-glycerol + H(+)</text>
        <dbReference type="Rhea" id="RHEA:33179"/>
        <dbReference type="ChEBI" id="CHEBI:15377"/>
        <dbReference type="ChEBI" id="CHEBI:15378"/>
        <dbReference type="ChEBI" id="CHEBI:17815"/>
        <dbReference type="ChEBI" id="CHEBI:58456"/>
        <dbReference type="ChEBI" id="CHEBI:203600"/>
        <dbReference type="EC" id="3.1.4.11"/>
    </reaction>
</comment>
<dbReference type="CDD" id="cd00275">
    <property type="entry name" value="C2_PLC_like"/>
    <property type="match status" value="1"/>
</dbReference>
<dbReference type="InterPro" id="IPR011992">
    <property type="entry name" value="EF-hand-dom_pair"/>
</dbReference>
<dbReference type="PANTHER" id="PTHR10336:SF36">
    <property type="entry name" value="1-PHOSPHATIDYLINOSITOL 4,5-BISPHOSPHATE PHOSPHODIESTERASE BETA-4"/>
    <property type="match status" value="1"/>
</dbReference>